<feature type="region of interest" description="Disordered" evidence="1">
    <location>
        <begin position="165"/>
        <end position="213"/>
    </location>
</feature>
<feature type="non-terminal residue" evidence="2">
    <location>
        <position position="1"/>
    </location>
</feature>
<proteinExistence type="predicted"/>
<feature type="compositionally biased region" description="Basic and acidic residues" evidence="1">
    <location>
        <begin position="185"/>
        <end position="195"/>
    </location>
</feature>
<feature type="region of interest" description="Disordered" evidence="1">
    <location>
        <begin position="227"/>
        <end position="250"/>
    </location>
</feature>
<reference evidence="2" key="1">
    <citation type="submission" date="2014-12" db="EMBL/GenBank/DDBJ databases">
        <title>Insight into the proteome of Arion vulgaris.</title>
        <authorList>
            <person name="Aradska J."/>
            <person name="Bulat T."/>
            <person name="Smidak R."/>
            <person name="Sarate P."/>
            <person name="Gangsoo J."/>
            <person name="Sialana F."/>
            <person name="Bilban M."/>
            <person name="Lubec G."/>
        </authorList>
    </citation>
    <scope>NUCLEOTIDE SEQUENCE</scope>
    <source>
        <tissue evidence="2">Skin</tissue>
    </source>
</reference>
<dbReference type="EMBL" id="HACG01019838">
    <property type="protein sequence ID" value="CEK66703.1"/>
    <property type="molecule type" value="Transcribed_RNA"/>
</dbReference>
<evidence type="ECO:0000313" key="2">
    <source>
        <dbReference type="EMBL" id="CEK66703.1"/>
    </source>
</evidence>
<gene>
    <name evidence="2" type="primary">ORF59824</name>
</gene>
<dbReference type="AlphaFoldDB" id="A0A0B6ZDS3"/>
<sequence>LSEESSKYLLNEGSEIETTQRKNGRYTKGQQENNNKDNAVHRINNLLEEVSELVSFSSDRIVDSNIESFHYNKNININGSAKNQEMSLPISKYAKGARNELTSTATCETNNGESTLTNSSNAVFVDSKSDTTVLSQTQTVFDKHQLQNEDFTTKTNHMINIHPRLNKLQSEDTESALKRSQAKSDLNHIDQENVSDKFTTSNQQHRTTSSGSSISSIFSVVKNQRNGFNSPKLKNQTHDHSLPLSNEKEDLNGELTTSDKFSNKNEYQFPYNSQRVLSFTREMNSLAPFQNSERLRSTNDSMSSNCSSSLDNSFVQSVPNLVIIGDTDLRMENNQRLGNHNSEHFLTNHSGMPLSSNRVHSAERWDEVVMFEGYTSNGQHRSNGLSHEECLQFQNEGDSSHEDYV</sequence>
<accession>A0A0B6ZDS3</accession>
<protein>
    <submittedName>
        <fullName evidence="2">Uncharacterized protein</fullName>
    </submittedName>
</protein>
<organism evidence="2">
    <name type="scientific">Arion vulgaris</name>
    <dbReference type="NCBI Taxonomy" id="1028688"/>
    <lineage>
        <taxon>Eukaryota</taxon>
        <taxon>Metazoa</taxon>
        <taxon>Spiralia</taxon>
        <taxon>Lophotrochozoa</taxon>
        <taxon>Mollusca</taxon>
        <taxon>Gastropoda</taxon>
        <taxon>Heterobranchia</taxon>
        <taxon>Euthyneura</taxon>
        <taxon>Panpulmonata</taxon>
        <taxon>Eupulmonata</taxon>
        <taxon>Stylommatophora</taxon>
        <taxon>Helicina</taxon>
        <taxon>Arionoidea</taxon>
        <taxon>Arionidae</taxon>
        <taxon>Arion</taxon>
    </lineage>
</organism>
<feature type="compositionally biased region" description="Polar residues" evidence="1">
    <location>
        <begin position="196"/>
        <end position="208"/>
    </location>
</feature>
<feature type="compositionally biased region" description="Basic and acidic residues" evidence="1">
    <location>
        <begin position="236"/>
        <end position="250"/>
    </location>
</feature>
<evidence type="ECO:0000256" key="1">
    <source>
        <dbReference type="SAM" id="MobiDB-lite"/>
    </source>
</evidence>
<name>A0A0B6ZDS3_9EUPU</name>